<protein>
    <submittedName>
        <fullName evidence="2">Uncharacterized protein</fullName>
    </submittedName>
</protein>
<feature type="compositionally biased region" description="Basic and acidic residues" evidence="1">
    <location>
        <begin position="1"/>
        <end position="13"/>
    </location>
</feature>
<dbReference type="eggNOG" id="ENOG5033C1X">
    <property type="taxonomic scope" value="Bacteria"/>
</dbReference>
<feature type="compositionally biased region" description="Low complexity" evidence="1">
    <location>
        <begin position="14"/>
        <end position="31"/>
    </location>
</feature>
<dbReference type="RefSeq" id="WP_038091359.1">
    <property type="nucleotide sequence ID" value="NZ_JMIR01000028.1"/>
</dbReference>
<dbReference type="STRING" id="1157490.EL26_17350"/>
<dbReference type="EMBL" id="JMIR01000028">
    <property type="protein sequence ID" value="KEO82075.1"/>
    <property type="molecule type" value="Genomic_DNA"/>
</dbReference>
<gene>
    <name evidence="2" type="ORF">EL26_17350</name>
</gene>
<evidence type="ECO:0000313" key="3">
    <source>
        <dbReference type="Proteomes" id="UP000027931"/>
    </source>
</evidence>
<comment type="caution">
    <text evidence="2">The sequence shown here is derived from an EMBL/GenBank/DDBJ whole genome shotgun (WGS) entry which is preliminary data.</text>
</comment>
<organism evidence="2 3">
    <name type="scientific">Tumebacillus flagellatus</name>
    <dbReference type="NCBI Taxonomy" id="1157490"/>
    <lineage>
        <taxon>Bacteria</taxon>
        <taxon>Bacillati</taxon>
        <taxon>Bacillota</taxon>
        <taxon>Bacilli</taxon>
        <taxon>Bacillales</taxon>
        <taxon>Alicyclobacillaceae</taxon>
        <taxon>Tumebacillus</taxon>
    </lineage>
</organism>
<dbReference type="Proteomes" id="UP000027931">
    <property type="component" value="Unassembled WGS sequence"/>
</dbReference>
<dbReference type="OrthoDB" id="2453377at2"/>
<keyword evidence="3" id="KW-1185">Reference proteome</keyword>
<evidence type="ECO:0000256" key="1">
    <source>
        <dbReference type="SAM" id="MobiDB-lite"/>
    </source>
</evidence>
<accession>A0A074LNK3</accession>
<proteinExistence type="predicted"/>
<reference evidence="2 3" key="1">
    <citation type="journal article" date="2013" name="Int. J. Syst. Evol. Microbiol.">
        <title>Tumebacillus flagellatus sp. nov., an alpha-amylase/pullulanase-producing bacterium isolated from cassava wastewater.</title>
        <authorList>
            <person name="Wang Q."/>
            <person name="Xie N."/>
            <person name="Qin Y."/>
            <person name="Shen N."/>
            <person name="Zhu J."/>
            <person name="Mi H."/>
            <person name="Huang R."/>
        </authorList>
    </citation>
    <scope>NUCLEOTIDE SEQUENCE [LARGE SCALE GENOMIC DNA]</scope>
    <source>
        <strain evidence="2 3">GST4</strain>
    </source>
</reference>
<feature type="region of interest" description="Disordered" evidence="1">
    <location>
        <begin position="1"/>
        <end position="31"/>
    </location>
</feature>
<sequence>MSQHDQNETERQEQTQQTEQTEQADSCCSDSTCKTTDCCGHSLEIEHLEDGYRITVRGDREKVQQHRRVMESYVNFLKEQKKSRWWLPLPLRWILKWFHLCK</sequence>
<dbReference type="AlphaFoldDB" id="A0A074LNK3"/>
<evidence type="ECO:0000313" key="2">
    <source>
        <dbReference type="EMBL" id="KEO82075.1"/>
    </source>
</evidence>
<name>A0A074LNK3_9BACL</name>